<keyword evidence="1" id="KW-0808">Transferase</keyword>
<dbReference type="GeneID" id="97540733"/>
<name>A0AAV2VMR4_9VIBR</name>
<dbReference type="CDD" id="cd04301">
    <property type="entry name" value="NAT_SF"/>
    <property type="match status" value="1"/>
</dbReference>
<evidence type="ECO:0000256" key="2">
    <source>
        <dbReference type="ARBA" id="ARBA00023315"/>
    </source>
</evidence>
<dbReference type="InterPro" id="IPR016181">
    <property type="entry name" value="Acyl_CoA_acyltransferase"/>
</dbReference>
<dbReference type="RefSeq" id="WP_022611063.1">
    <property type="nucleotide sequence ID" value="NZ_LK391965.1"/>
</dbReference>
<dbReference type="Proteomes" id="UP000018211">
    <property type="component" value="Unassembled WGS sequence"/>
</dbReference>
<dbReference type="InterPro" id="IPR000182">
    <property type="entry name" value="GNAT_dom"/>
</dbReference>
<dbReference type="AlphaFoldDB" id="A0AAV2VMR4"/>
<dbReference type="PROSITE" id="PS51186">
    <property type="entry name" value="GNAT"/>
    <property type="match status" value="1"/>
</dbReference>
<keyword evidence="2" id="KW-0012">Acyltransferase</keyword>
<dbReference type="Pfam" id="PF00583">
    <property type="entry name" value="Acetyltransf_1"/>
    <property type="match status" value="1"/>
</dbReference>
<organism evidence="4 5">
    <name type="scientific">Vibrio nigripulchritudo SOn1</name>
    <dbReference type="NCBI Taxonomy" id="1238450"/>
    <lineage>
        <taxon>Bacteria</taxon>
        <taxon>Pseudomonadati</taxon>
        <taxon>Pseudomonadota</taxon>
        <taxon>Gammaproteobacteria</taxon>
        <taxon>Vibrionales</taxon>
        <taxon>Vibrionaceae</taxon>
        <taxon>Vibrio</taxon>
    </lineage>
</organism>
<dbReference type="InterPro" id="IPR051016">
    <property type="entry name" value="Diverse_Substrate_AcTransf"/>
</dbReference>
<proteinExistence type="predicted"/>
<protein>
    <submittedName>
        <fullName evidence="4">Acyl-CoA N-acyltransferase</fullName>
    </submittedName>
</protein>
<reference evidence="4 5" key="1">
    <citation type="journal article" date="2013" name="ISME J.">
        <title>Comparative genomics of pathogenic lineages of Vibrio nigripulchritudo identifies virulence-associated traits.</title>
        <authorList>
            <person name="Goudenege D."/>
            <person name="Labreuche Y."/>
            <person name="Krin E."/>
            <person name="Ansquer D."/>
            <person name="Mangenot S."/>
            <person name="Calteau A."/>
            <person name="Medigue C."/>
            <person name="Mazel D."/>
            <person name="Polz M.F."/>
            <person name="Le Roux F."/>
        </authorList>
    </citation>
    <scope>NUCLEOTIDE SEQUENCE [LARGE SCALE GENOMIC DNA]</scope>
    <source>
        <strain evidence="4 5">SOn1</strain>
    </source>
</reference>
<comment type="caution">
    <text evidence="4">The sequence shown here is derived from an EMBL/GenBank/DDBJ whole genome shotgun (WGS) entry which is preliminary data.</text>
</comment>
<evidence type="ECO:0000313" key="4">
    <source>
        <dbReference type="EMBL" id="CCO45670.1"/>
    </source>
</evidence>
<dbReference type="EMBL" id="CAOF01000062">
    <property type="protein sequence ID" value="CCO45670.1"/>
    <property type="molecule type" value="Genomic_DNA"/>
</dbReference>
<evidence type="ECO:0000259" key="3">
    <source>
        <dbReference type="PROSITE" id="PS51186"/>
    </source>
</evidence>
<dbReference type="SUPFAM" id="SSF55729">
    <property type="entry name" value="Acyl-CoA N-acyltransferases (Nat)"/>
    <property type="match status" value="1"/>
</dbReference>
<sequence length="159" mass="17680">MEIKLVGKAECSELVPIFAELERYYFSDNAASCDELENYLVNQVFSDFSGVRVVAAYKGSQVLGFATFTVMYPAPTLAGQMYMKDLFVSSQSRGSGVGLSIMKHLAKIASDNGCVRLDWTAETTNPTAGEYYRSIGASLIKEKEYYRFEGDELHRFATS</sequence>
<dbReference type="GO" id="GO:0008080">
    <property type="term" value="F:N-acetyltransferase activity"/>
    <property type="evidence" value="ECO:0007669"/>
    <property type="project" value="UniProtKB-ARBA"/>
</dbReference>
<evidence type="ECO:0000313" key="5">
    <source>
        <dbReference type="Proteomes" id="UP000018211"/>
    </source>
</evidence>
<dbReference type="PANTHER" id="PTHR10545">
    <property type="entry name" value="DIAMINE N-ACETYLTRANSFERASE"/>
    <property type="match status" value="1"/>
</dbReference>
<gene>
    <name evidence="4" type="ORF">VIBNISOn1_1540037</name>
</gene>
<dbReference type="PANTHER" id="PTHR10545:SF29">
    <property type="entry name" value="GH14572P-RELATED"/>
    <property type="match status" value="1"/>
</dbReference>
<evidence type="ECO:0000256" key="1">
    <source>
        <dbReference type="ARBA" id="ARBA00022679"/>
    </source>
</evidence>
<dbReference type="Gene3D" id="3.40.630.30">
    <property type="match status" value="1"/>
</dbReference>
<feature type="domain" description="N-acetyltransferase" evidence="3">
    <location>
        <begin position="1"/>
        <end position="158"/>
    </location>
</feature>
<accession>A0AAV2VMR4</accession>